<keyword evidence="3" id="KW-1185">Reference proteome</keyword>
<organism evidence="2 3">
    <name type="scientific">Aciduricibacillus chroicocephali</name>
    <dbReference type="NCBI Taxonomy" id="3054939"/>
    <lineage>
        <taxon>Bacteria</taxon>
        <taxon>Bacillati</taxon>
        <taxon>Bacillota</taxon>
        <taxon>Bacilli</taxon>
        <taxon>Bacillales</taxon>
        <taxon>Bacillaceae</taxon>
        <taxon>Aciduricibacillus</taxon>
    </lineage>
</organism>
<accession>A0ABY9KXK6</accession>
<evidence type="ECO:0000313" key="2">
    <source>
        <dbReference type="EMBL" id="WLV25589.1"/>
    </source>
</evidence>
<dbReference type="Pfam" id="PF10026">
    <property type="entry name" value="DUF2268"/>
    <property type="match status" value="1"/>
</dbReference>
<proteinExistence type="predicted"/>
<dbReference type="RefSeq" id="WP_348029380.1">
    <property type="nucleotide sequence ID" value="NZ_CP129113.1"/>
</dbReference>
<gene>
    <name evidence="2" type="ORF">QR721_05115</name>
</gene>
<dbReference type="Proteomes" id="UP001180087">
    <property type="component" value="Chromosome"/>
</dbReference>
<dbReference type="EMBL" id="CP129113">
    <property type="protein sequence ID" value="WLV25589.1"/>
    <property type="molecule type" value="Genomic_DNA"/>
</dbReference>
<name>A0ABY9KXK6_9BACI</name>
<feature type="domain" description="DUF2268" evidence="1">
    <location>
        <begin position="64"/>
        <end position="254"/>
    </location>
</feature>
<evidence type="ECO:0000313" key="3">
    <source>
        <dbReference type="Proteomes" id="UP001180087"/>
    </source>
</evidence>
<reference evidence="2" key="1">
    <citation type="submission" date="2023-06" db="EMBL/GenBank/DDBJ databases">
        <title>A Treasure from Seagulls: Isolation and Description of Aciduricobacillus qingdaonensis gen. nov., sp. nov., a Rare Obligately Uric Acid-utilizing Member in the Family Bacillaceae.</title>
        <authorList>
            <person name="Liu W."/>
            <person name="Wang B."/>
        </authorList>
    </citation>
    <scope>NUCLEOTIDE SEQUENCE</scope>
    <source>
        <strain evidence="2">44XB</strain>
    </source>
</reference>
<sequence>MKMIRTEKWIDKDPAPLAVCQFLEPYFKGHSAEAICDHLVRHGMYRDPEKAVSAIVKFENSNTWRLISNEANKLKEKWNGHDLPIFILPADEDNTVLRDKLKGRSGIAFKDKLLLFITPQAKKKDLQTLLAHEYHHVIRLNSLDKKENIFTLLDSIVMEGLAENAVRELYGEKRTAYWTSLYNNKEINRIWKNFIRPNLQIPKTEEKHHRLLHGHGKLPEMAGYCCGYVLVKKYMEKHKVESADLFDISSNEILDNVH</sequence>
<protein>
    <submittedName>
        <fullName evidence="2">DUF2268 domain-containing protein</fullName>
    </submittedName>
</protein>
<dbReference type="InterPro" id="IPR018728">
    <property type="entry name" value="DUF2268"/>
</dbReference>
<evidence type="ECO:0000259" key="1">
    <source>
        <dbReference type="Pfam" id="PF10026"/>
    </source>
</evidence>